<dbReference type="InterPro" id="IPR038222">
    <property type="entry name" value="DHHA2_dom_sf"/>
</dbReference>
<dbReference type="GO" id="GO:0061709">
    <property type="term" value="P:reticulophagy"/>
    <property type="evidence" value="ECO:0007669"/>
    <property type="project" value="TreeGrafter"/>
</dbReference>
<dbReference type="GO" id="GO:0000045">
    <property type="term" value="P:autophagosome assembly"/>
    <property type="evidence" value="ECO:0007669"/>
    <property type="project" value="TreeGrafter"/>
</dbReference>
<dbReference type="Pfam" id="PF12063">
    <property type="entry name" value="ATG1-like_MIT1"/>
    <property type="match status" value="1"/>
</dbReference>
<comment type="cofactor">
    <cofactor evidence="1">
        <name>Mn(2+)</name>
        <dbReference type="ChEBI" id="CHEBI:29035"/>
    </cofactor>
</comment>
<dbReference type="PROSITE" id="PS00107">
    <property type="entry name" value="PROTEIN_KINASE_ATP"/>
    <property type="match status" value="1"/>
</dbReference>
<dbReference type="GO" id="GO:0004674">
    <property type="term" value="F:protein serine/threonine kinase activity"/>
    <property type="evidence" value="ECO:0007669"/>
    <property type="project" value="UniProtKB-EC"/>
</dbReference>
<dbReference type="GO" id="GO:0005829">
    <property type="term" value="C:cytosol"/>
    <property type="evidence" value="ECO:0007669"/>
    <property type="project" value="TreeGrafter"/>
</dbReference>
<organism evidence="14 15">
    <name type="scientific">Hermanssonia centrifuga</name>
    <dbReference type="NCBI Taxonomy" id="98765"/>
    <lineage>
        <taxon>Eukaryota</taxon>
        <taxon>Fungi</taxon>
        <taxon>Dikarya</taxon>
        <taxon>Basidiomycota</taxon>
        <taxon>Agaricomycotina</taxon>
        <taxon>Agaricomycetes</taxon>
        <taxon>Polyporales</taxon>
        <taxon>Meruliaceae</taxon>
        <taxon>Hermanssonia</taxon>
    </lineage>
</organism>
<keyword evidence="7" id="KW-0378">Hydrolase</keyword>
<dbReference type="InterPro" id="IPR038763">
    <property type="entry name" value="DHH_sf"/>
</dbReference>
<evidence type="ECO:0000256" key="6">
    <source>
        <dbReference type="ARBA" id="ARBA00022777"/>
    </source>
</evidence>
<dbReference type="InterPro" id="IPR017441">
    <property type="entry name" value="Protein_kinase_ATP_BS"/>
</dbReference>
<dbReference type="Pfam" id="PF02833">
    <property type="entry name" value="DHHA2"/>
    <property type="match status" value="1"/>
</dbReference>
<evidence type="ECO:0000256" key="10">
    <source>
        <dbReference type="ARBA" id="ARBA00030237"/>
    </source>
</evidence>
<dbReference type="PROSITE" id="PS50011">
    <property type="entry name" value="PROTEIN_KINASE_DOM"/>
    <property type="match status" value="1"/>
</dbReference>
<evidence type="ECO:0000256" key="3">
    <source>
        <dbReference type="ARBA" id="ARBA00022679"/>
    </source>
</evidence>
<protein>
    <recommendedName>
        <fullName evidence="2">non-specific serine/threonine protein kinase</fullName>
        <ecNumber evidence="2">2.7.11.1</ecNumber>
    </recommendedName>
    <alternativeName>
        <fullName evidence="10">Autophagy-related protein 1</fullName>
    </alternativeName>
</protein>
<dbReference type="Gene3D" id="3.10.310.20">
    <property type="entry name" value="DHHA2 domain"/>
    <property type="match status" value="1"/>
</dbReference>
<dbReference type="InterPro" id="IPR048941">
    <property type="entry name" value="ATG1-like_MIT2"/>
</dbReference>
<dbReference type="GO" id="GO:0005776">
    <property type="term" value="C:autophagosome"/>
    <property type="evidence" value="ECO:0007669"/>
    <property type="project" value="TreeGrafter"/>
</dbReference>
<evidence type="ECO:0000256" key="2">
    <source>
        <dbReference type="ARBA" id="ARBA00012513"/>
    </source>
</evidence>
<feature type="region of interest" description="Disordered" evidence="12">
    <location>
        <begin position="340"/>
        <end position="371"/>
    </location>
</feature>
<keyword evidence="5 11" id="KW-0547">Nucleotide-binding</keyword>
<evidence type="ECO:0000313" key="15">
    <source>
        <dbReference type="Proteomes" id="UP000309038"/>
    </source>
</evidence>
<evidence type="ECO:0000256" key="12">
    <source>
        <dbReference type="SAM" id="MobiDB-lite"/>
    </source>
</evidence>
<dbReference type="GO" id="GO:0005524">
    <property type="term" value="F:ATP binding"/>
    <property type="evidence" value="ECO:0007669"/>
    <property type="project" value="UniProtKB-UniRule"/>
</dbReference>
<dbReference type="GO" id="GO:0010506">
    <property type="term" value="P:regulation of autophagy"/>
    <property type="evidence" value="ECO:0007669"/>
    <property type="project" value="InterPro"/>
</dbReference>
<dbReference type="SMART" id="SM00220">
    <property type="entry name" value="S_TKc"/>
    <property type="match status" value="1"/>
</dbReference>
<dbReference type="InterPro" id="IPR008271">
    <property type="entry name" value="Ser/Thr_kinase_AS"/>
</dbReference>
<comment type="caution">
    <text evidence="14">The sequence shown here is derived from an EMBL/GenBank/DDBJ whole genome shotgun (WGS) entry which is preliminary data.</text>
</comment>
<dbReference type="InterPro" id="IPR000719">
    <property type="entry name" value="Prot_kinase_dom"/>
</dbReference>
<evidence type="ECO:0000256" key="11">
    <source>
        <dbReference type="PROSITE-ProRule" id="PRU10141"/>
    </source>
</evidence>
<keyword evidence="8 11" id="KW-0067">ATP-binding</keyword>
<feature type="binding site" evidence="11">
    <location>
        <position position="64"/>
    </location>
    <ligand>
        <name>ATP</name>
        <dbReference type="ChEBI" id="CHEBI:30616"/>
    </ligand>
</feature>
<dbReference type="SMART" id="SM01131">
    <property type="entry name" value="DHHA2"/>
    <property type="match status" value="1"/>
</dbReference>
<evidence type="ECO:0000256" key="9">
    <source>
        <dbReference type="ARBA" id="ARBA00023211"/>
    </source>
</evidence>
<accession>A0A4S4KP12</accession>
<dbReference type="InterPro" id="IPR045269">
    <property type="entry name" value="Atg1-like"/>
</dbReference>
<dbReference type="GO" id="GO:0046872">
    <property type="term" value="F:metal ion binding"/>
    <property type="evidence" value="ECO:0007669"/>
    <property type="project" value="UniProtKB-KW"/>
</dbReference>
<evidence type="ECO:0000313" key="14">
    <source>
        <dbReference type="EMBL" id="THH00312.1"/>
    </source>
</evidence>
<dbReference type="PANTHER" id="PTHR24348:SF22">
    <property type="entry name" value="NON-SPECIFIC SERINE_THREONINE PROTEIN KINASE"/>
    <property type="match status" value="1"/>
</dbReference>
<keyword evidence="9" id="KW-0464">Manganese</keyword>
<dbReference type="EC" id="2.7.11.1" evidence="2"/>
<keyword evidence="3" id="KW-0808">Transferase</keyword>
<dbReference type="EMBL" id="SGPJ01000054">
    <property type="protein sequence ID" value="THH00312.1"/>
    <property type="molecule type" value="Genomic_DNA"/>
</dbReference>
<evidence type="ECO:0000256" key="8">
    <source>
        <dbReference type="ARBA" id="ARBA00022840"/>
    </source>
</evidence>
<evidence type="ECO:0000256" key="1">
    <source>
        <dbReference type="ARBA" id="ARBA00001936"/>
    </source>
</evidence>
<dbReference type="AlphaFoldDB" id="A0A4S4KP12"/>
<dbReference type="InterPro" id="IPR001667">
    <property type="entry name" value="DDH_dom"/>
</dbReference>
<dbReference type="GO" id="GO:0000422">
    <property type="term" value="P:autophagy of mitochondrion"/>
    <property type="evidence" value="ECO:0007669"/>
    <property type="project" value="TreeGrafter"/>
</dbReference>
<dbReference type="Gene3D" id="1.10.510.10">
    <property type="entry name" value="Transferase(Phosphotransferase) domain 1"/>
    <property type="match status" value="1"/>
</dbReference>
<dbReference type="GO" id="GO:0016462">
    <property type="term" value="F:pyrophosphatase activity"/>
    <property type="evidence" value="ECO:0007669"/>
    <property type="project" value="InterPro"/>
</dbReference>
<gene>
    <name evidence="14" type="ORF">EW026_g2213</name>
</gene>
<dbReference type="Pfam" id="PF21127">
    <property type="entry name" value="ATG1-like_MIT2"/>
    <property type="match status" value="1"/>
</dbReference>
<dbReference type="Proteomes" id="UP000309038">
    <property type="component" value="Unassembled WGS sequence"/>
</dbReference>
<evidence type="ECO:0000256" key="4">
    <source>
        <dbReference type="ARBA" id="ARBA00022723"/>
    </source>
</evidence>
<dbReference type="PROSITE" id="PS00108">
    <property type="entry name" value="PROTEIN_KINASE_ST"/>
    <property type="match status" value="1"/>
</dbReference>
<dbReference type="SUPFAM" id="SSF56112">
    <property type="entry name" value="Protein kinase-like (PK-like)"/>
    <property type="match status" value="1"/>
</dbReference>
<dbReference type="InterPro" id="IPR022708">
    <property type="entry name" value="Atg1-like_tMIT"/>
</dbReference>
<name>A0A4S4KP12_9APHY</name>
<dbReference type="InterPro" id="IPR011009">
    <property type="entry name" value="Kinase-like_dom_sf"/>
</dbReference>
<reference evidence="14 15" key="1">
    <citation type="submission" date="2019-02" db="EMBL/GenBank/DDBJ databases">
        <title>Genome sequencing of the rare red list fungi Phlebia centrifuga.</title>
        <authorList>
            <person name="Buettner E."/>
            <person name="Kellner H."/>
        </authorList>
    </citation>
    <scope>NUCLEOTIDE SEQUENCE [LARGE SCALE GENOMIC DNA]</scope>
    <source>
        <strain evidence="14 15">DSM 108282</strain>
    </source>
</reference>
<dbReference type="FunFam" id="3.30.200.20:FF:000042">
    <property type="entry name" value="Aurora kinase A"/>
    <property type="match status" value="1"/>
</dbReference>
<dbReference type="Gene3D" id="3.90.1640.10">
    <property type="entry name" value="inorganic pyrophosphatase (n-terminal core)"/>
    <property type="match status" value="1"/>
</dbReference>
<keyword evidence="15" id="KW-1185">Reference proteome</keyword>
<dbReference type="Pfam" id="PF00069">
    <property type="entry name" value="Pkinase"/>
    <property type="match status" value="1"/>
</dbReference>
<dbReference type="GO" id="GO:0042594">
    <property type="term" value="P:response to starvation"/>
    <property type="evidence" value="ECO:0007669"/>
    <property type="project" value="TreeGrafter"/>
</dbReference>
<dbReference type="GO" id="GO:0034727">
    <property type="term" value="P:piecemeal microautophagy of the nucleus"/>
    <property type="evidence" value="ECO:0007669"/>
    <property type="project" value="TreeGrafter"/>
</dbReference>
<dbReference type="Pfam" id="PF01368">
    <property type="entry name" value="DHH"/>
    <property type="match status" value="1"/>
</dbReference>
<evidence type="ECO:0000256" key="7">
    <source>
        <dbReference type="ARBA" id="ARBA00022801"/>
    </source>
</evidence>
<dbReference type="SUPFAM" id="SSF64182">
    <property type="entry name" value="DHH phosphoesterases"/>
    <property type="match status" value="1"/>
</dbReference>
<dbReference type="PANTHER" id="PTHR24348">
    <property type="entry name" value="SERINE/THREONINE-PROTEIN KINASE UNC-51-RELATED"/>
    <property type="match status" value="1"/>
</dbReference>
<evidence type="ECO:0000259" key="13">
    <source>
        <dbReference type="PROSITE" id="PS50011"/>
    </source>
</evidence>
<sequence length="1051" mass="117207">MPLVAATPAKRAPSSNIERPVLAARRQEDEELRPYVIVSDIGKGSFATVYRGYREDNHQAVAIKTVNRSGLTQKLFENLQGEIEILKALSHRHITRLLDIVQGERNIYLIIEFCAGGDLSNYIRKRGRVESLEYVPSPGAAPIYYPHPKTGGLDEIVVRSFLRQLARALKFLRHRNLIHRDIKPQNLLLNPASKDDLERGHPLGVPILKVADFGFARSLSPAMMAETLCGSPLYMAPEILRYEKYDAKADLWSVGAVLYEMAVGRPPFSAKNHIELLKKIETLKGVKFPDEEPQIIARAQANGDEIIPVPPDVKKLIRGLLRHIPAERLSFPDFFGSTAMEKSKFPRPNRNPPHPPTEEDDPGIAGTSTPEHHLVIPPEVLDPKAMIPPSKFNFRRRDIADSLTPLGDHDLSGLPPASPAPLPTQAAKEVSRIPGETEEDGLLRQEYVLVDDKRAVEINRAVDEPLRDPTKFERKEGEAERHAAKRRNAEIQAEYNAVTCIALYMLLMTFSQNGIDKLRNHHEHMQMRDPDGEYEVSEGFDEALNWFKDQFIKCHDRATLVKTWLPAQYSGPPTFLDQLVYDRALLLSRTAARKELLDQATSPDECEKLYEESLWCLYALQDDLLQTDNPFMEEDRTTIATSPSKTLADFVATQKAAYLNAVEEGKGTDWTVVMGNEAGDLDSLASAIAYAWYATEIQKSPTVSLIQTPRSDLHLRAENLHALSLAGFDVTEPAILCIDDIPPSSPFPSNRFALVDHNRLQPVFSLDNPDARVVAIIDHHDDEECHKDTADPRIIVTPTGSATSLVARLLEEKCPSAIPSELATLLLCGILIDTNGLKEGGKAETTDRAAAAFLLPHSLLASESGDSAGSGLQDHDQIQGLSAVLHSKKADVSHLETRDLLRRDYKEYTMVPSWAPEQTILVGLCSVPVGLKSWISRDEAFWASTEQWAEDRKLSVLGILTSFRDEEKMNKHGKAKHRREQLFVVKEDGVEGLAERLFKGLKHSEELELKKRSFVQHYGVEEGQGNTDATRKVTAPLVKDIIEGDSKGSNV</sequence>
<proteinExistence type="predicted"/>
<dbReference type="InterPro" id="IPR004097">
    <property type="entry name" value="DHHA2"/>
</dbReference>
<dbReference type="GO" id="GO:0034045">
    <property type="term" value="C:phagophore assembly site membrane"/>
    <property type="evidence" value="ECO:0007669"/>
    <property type="project" value="TreeGrafter"/>
</dbReference>
<evidence type="ECO:0000256" key="5">
    <source>
        <dbReference type="ARBA" id="ARBA00022741"/>
    </source>
</evidence>
<keyword evidence="4" id="KW-0479">Metal-binding</keyword>
<keyword evidence="6" id="KW-0418">Kinase</keyword>
<feature type="domain" description="Protein kinase" evidence="13">
    <location>
        <begin position="35"/>
        <end position="340"/>
    </location>
</feature>